<evidence type="ECO:0008006" key="3">
    <source>
        <dbReference type="Google" id="ProtNLM"/>
    </source>
</evidence>
<protein>
    <recommendedName>
        <fullName evidence="3">Flagellar FliJ protein</fullName>
    </recommendedName>
</protein>
<name>A0A841J5F2_9SPHN</name>
<dbReference type="AlphaFoldDB" id="A0A841J5F2"/>
<accession>A0A841J5F2</accession>
<evidence type="ECO:0000313" key="1">
    <source>
        <dbReference type="EMBL" id="MBB6123778.1"/>
    </source>
</evidence>
<comment type="caution">
    <text evidence="1">The sequence shown here is derived from an EMBL/GenBank/DDBJ whole genome shotgun (WGS) entry which is preliminary data.</text>
</comment>
<sequence>MSKLVARRQRIARVRGAQHALAVAESVRVQEEAKAIAHNAERLRRVRGELFLAPPVSTGASFAAYRELADRLERAGRQLDGALYDAQRRVEEAHGVRIETNRDKEIAERLKERAKAVVEEQREARLAALPRYRTMQMKGDQS</sequence>
<reference evidence="1 2" key="1">
    <citation type="submission" date="2020-08" db="EMBL/GenBank/DDBJ databases">
        <title>Genomic Encyclopedia of Type Strains, Phase IV (KMG-IV): sequencing the most valuable type-strain genomes for metagenomic binning, comparative biology and taxonomic classification.</title>
        <authorList>
            <person name="Goeker M."/>
        </authorList>
    </citation>
    <scope>NUCLEOTIDE SEQUENCE [LARGE SCALE GENOMIC DNA]</scope>
    <source>
        <strain evidence="1 2">DSM 102255</strain>
    </source>
</reference>
<proteinExistence type="predicted"/>
<dbReference type="EMBL" id="JACIJP010000002">
    <property type="protein sequence ID" value="MBB6123778.1"/>
    <property type="molecule type" value="Genomic_DNA"/>
</dbReference>
<dbReference type="RefSeq" id="WP_184079215.1">
    <property type="nucleotide sequence ID" value="NZ_JACIJP010000002.1"/>
</dbReference>
<dbReference type="Proteomes" id="UP000552700">
    <property type="component" value="Unassembled WGS sequence"/>
</dbReference>
<evidence type="ECO:0000313" key="2">
    <source>
        <dbReference type="Proteomes" id="UP000552700"/>
    </source>
</evidence>
<keyword evidence="2" id="KW-1185">Reference proteome</keyword>
<organism evidence="1 2">
    <name type="scientific">Sphingobium subterraneum</name>
    <dbReference type="NCBI Taxonomy" id="627688"/>
    <lineage>
        <taxon>Bacteria</taxon>
        <taxon>Pseudomonadati</taxon>
        <taxon>Pseudomonadota</taxon>
        <taxon>Alphaproteobacteria</taxon>
        <taxon>Sphingomonadales</taxon>
        <taxon>Sphingomonadaceae</taxon>
        <taxon>Sphingobium</taxon>
    </lineage>
</organism>
<gene>
    <name evidence="1" type="ORF">FHS92_001507</name>
</gene>